<dbReference type="Gene3D" id="3.40.50.300">
    <property type="entry name" value="P-loop containing nucleotide triphosphate hydrolases"/>
    <property type="match status" value="1"/>
</dbReference>
<dbReference type="AlphaFoldDB" id="A0A2H0UUT5"/>
<reference evidence="2" key="1">
    <citation type="submission" date="2017-09" db="EMBL/GenBank/DDBJ databases">
        <title>Depth-based differentiation of microbial function through sediment-hosted aquifers and enrichment of novel symbionts in the deep terrestrial subsurface.</title>
        <authorList>
            <person name="Probst A.J."/>
            <person name="Ladd B."/>
            <person name="Jarett J.K."/>
            <person name="Geller-Mcgrath D.E."/>
            <person name="Sieber C.M.K."/>
            <person name="Emerson J.B."/>
            <person name="Anantharaman K."/>
            <person name="Thomas B.C."/>
            <person name="Malmstrom R."/>
            <person name="Stieglmeier M."/>
            <person name="Klingl A."/>
            <person name="Woyke T."/>
            <person name="Ryan C.M."/>
            <person name="Banfield J.F."/>
        </authorList>
    </citation>
    <scope>NUCLEOTIDE SEQUENCE [LARGE SCALE GENOMIC DNA]</scope>
</reference>
<name>A0A2H0UUT5_9BACT</name>
<proteinExistence type="predicted"/>
<dbReference type="CDD" id="cd02019">
    <property type="entry name" value="NK"/>
    <property type="match status" value="1"/>
</dbReference>
<dbReference type="EMBL" id="PFAX01000011">
    <property type="protein sequence ID" value="PIR90624.1"/>
    <property type="molecule type" value="Genomic_DNA"/>
</dbReference>
<dbReference type="Proteomes" id="UP000230132">
    <property type="component" value="Unassembled WGS sequence"/>
</dbReference>
<evidence type="ECO:0008006" key="3">
    <source>
        <dbReference type="Google" id="ProtNLM"/>
    </source>
</evidence>
<dbReference type="SUPFAM" id="SSF52540">
    <property type="entry name" value="P-loop containing nucleoside triphosphate hydrolases"/>
    <property type="match status" value="1"/>
</dbReference>
<evidence type="ECO:0000313" key="2">
    <source>
        <dbReference type="Proteomes" id="UP000230132"/>
    </source>
</evidence>
<gene>
    <name evidence="1" type="ORF">COU05_00990</name>
</gene>
<accession>A0A2H0UUT5</accession>
<evidence type="ECO:0000313" key="1">
    <source>
        <dbReference type="EMBL" id="PIR90624.1"/>
    </source>
</evidence>
<comment type="caution">
    <text evidence="1">The sequence shown here is derived from an EMBL/GenBank/DDBJ whole genome shotgun (WGS) entry which is preliminary data.</text>
</comment>
<protein>
    <recommendedName>
        <fullName evidence="3">Shikimate kinase</fullName>
    </recommendedName>
</protein>
<dbReference type="InterPro" id="IPR027417">
    <property type="entry name" value="P-loop_NTPase"/>
</dbReference>
<organism evidence="1 2">
    <name type="scientific">bacterium (Candidatus Gribaldobacteria) CG10_big_fil_rev_8_21_14_0_10_37_21</name>
    <dbReference type="NCBI Taxonomy" id="2014275"/>
    <lineage>
        <taxon>Bacteria</taxon>
        <taxon>Candidatus Gribaldobacteria</taxon>
    </lineage>
</organism>
<sequence>MIGQLFFVKPTNKKENMIIFINGSINTGKTTVAKILATKIPQTANVEIDSLHAFIDWLEIDNAVPINLENAVLIIKNFVKYGYNVVVPYPLSQKNYIYIKQELHDFSEQLHFFTLSPDIKKAQTSTQERKISQWEHDRIQYHYDIGIFSPSFGKIIDNTSQTPEETAKEILSHLPKI</sequence>